<dbReference type="Proteomes" id="UP000693970">
    <property type="component" value="Unassembled WGS sequence"/>
</dbReference>
<accession>A0A9K3PP53</accession>
<organism evidence="2 3">
    <name type="scientific">Nitzschia inconspicua</name>
    <dbReference type="NCBI Taxonomy" id="303405"/>
    <lineage>
        <taxon>Eukaryota</taxon>
        <taxon>Sar</taxon>
        <taxon>Stramenopiles</taxon>
        <taxon>Ochrophyta</taxon>
        <taxon>Bacillariophyta</taxon>
        <taxon>Bacillariophyceae</taxon>
        <taxon>Bacillariophycidae</taxon>
        <taxon>Bacillariales</taxon>
        <taxon>Bacillariaceae</taxon>
        <taxon>Nitzschia</taxon>
    </lineage>
</organism>
<evidence type="ECO:0000256" key="1">
    <source>
        <dbReference type="SAM" id="MobiDB-lite"/>
    </source>
</evidence>
<dbReference type="EMBL" id="JAGRRH010000017">
    <property type="protein sequence ID" value="KAG7352124.1"/>
    <property type="molecule type" value="Genomic_DNA"/>
</dbReference>
<protein>
    <submittedName>
        <fullName evidence="2">Uncharacterized protein</fullName>
    </submittedName>
</protein>
<feature type="compositionally biased region" description="Low complexity" evidence="1">
    <location>
        <begin position="89"/>
        <end position="105"/>
    </location>
</feature>
<comment type="caution">
    <text evidence="2">The sequence shown here is derived from an EMBL/GenBank/DDBJ whole genome shotgun (WGS) entry which is preliminary data.</text>
</comment>
<evidence type="ECO:0000313" key="3">
    <source>
        <dbReference type="Proteomes" id="UP000693970"/>
    </source>
</evidence>
<keyword evidence="3" id="KW-1185">Reference proteome</keyword>
<sequence>MTANRSLSLVVTMTTTLAKSQAHHLTLYNGQDGVEFAQFAISTIHEMRASRYVNTVTGFVANVFRYTSFSFFGSAPVNKSAPGAGGGIASPSPTAASQQAPPAPF</sequence>
<proteinExistence type="predicted"/>
<dbReference type="AlphaFoldDB" id="A0A9K3PP53"/>
<evidence type="ECO:0000313" key="2">
    <source>
        <dbReference type="EMBL" id="KAG7352124.1"/>
    </source>
</evidence>
<gene>
    <name evidence="2" type="ORF">IV203_008172</name>
</gene>
<name>A0A9K3PP53_9STRA</name>
<reference evidence="2" key="1">
    <citation type="journal article" date="2021" name="Sci. Rep.">
        <title>Diploid genomic architecture of Nitzschia inconspicua, an elite biomass production diatom.</title>
        <authorList>
            <person name="Oliver A."/>
            <person name="Podell S."/>
            <person name="Pinowska A."/>
            <person name="Traller J.C."/>
            <person name="Smith S.R."/>
            <person name="McClure R."/>
            <person name="Beliaev A."/>
            <person name="Bohutskyi P."/>
            <person name="Hill E.A."/>
            <person name="Rabines A."/>
            <person name="Zheng H."/>
            <person name="Allen L.Z."/>
            <person name="Kuo A."/>
            <person name="Grigoriev I.V."/>
            <person name="Allen A.E."/>
            <person name="Hazlebeck D."/>
            <person name="Allen E.E."/>
        </authorList>
    </citation>
    <scope>NUCLEOTIDE SEQUENCE</scope>
    <source>
        <strain evidence="2">Hildebrandi</strain>
    </source>
</reference>
<reference evidence="2" key="2">
    <citation type="submission" date="2021-04" db="EMBL/GenBank/DDBJ databases">
        <authorList>
            <person name="Podell S."/>
        </authorList>
    </citation>
    <scope>NUCLEOTIDE SEQUENCE</scope>
    <source>
        <strain evidence="2">Hildebrandi</strain>
    </source>
</reference>
<feature type="region of interest" description="Disordered" evidence="1">
    <location>
        <begin position="82"/>
        <end position="105"/>
    </location>
</feature>